<reference evidence="2 3" key="1">
    <citation type="submission" date="2018-03" db="EMBL/GenBank/DDBJ databases">
        <authorList>
            <person name="Keele B.F."/>
        </authorList>
    </citation>
    <scope>NUCLEOTIDE SEQUENCE [LARGE SCALE GENOMIC DNA]</scope>
    <source>
        <strain evidence="2 3">CeCT 8812</strain>
    </source>
</reference>
<protein>
    <submittedName>
        <fullName evidence="2">Uncharacterized protein</fullName>
    </submittedName>
</protein>
<organism evidence="2 3">
    <name type="scientific">Pontivivens insulae</name>
    <dbReference type="NCBI Taxonomy" id="1639689"/>
    <lineage>
        <taxon>Bacteria</taxon>
        <taxon>Pseudomonadati</taxon>
        <taxon>Pseudomonadota</taxon>
        <taxon>Alphaproteobacteria</taxon>
        <taxon>Rhodobacterales</taxon>
        <taxon>Paracoccaceae</taxon>
        <taxon>Pontivivens</taxon>
    </lineage>
</organism>
<dbReference type="EMBL" id="OMKW01000005">
    <property type="protein sequence ID" value="SPF31099.1"/>
    <property type="molecule type" value="Genomic_DNA"/>
</dbReference>
<evidence type="ECO:0000313" key="3">
    <source>
        <dbReference type="Proteomes" id="UP000244932"/>
    </source>
</evidence>
<feature type="region of interest" description="Disordered" evidence="1">
    <location>
        <begin position="85"/>
        <end position="104"/>
    </location>
</feature>
<accession>A0A2R8AFV9</accession>
<evidence type="ECO:0000313" key="2">
    <source>
        <dbReference type="EMBL" id="SPF31099.1"/>
    </source>
</evidence>
<sequence>MTSPNQAENHRRFVEAKKQQGLKRVILWARPEDIPMLKDIARQPHAIAAMRDKVAGEIEAELRPVLEKKIARQMEVRTRRAMLVQKRAQVRRQQAGSNRPPDGVRFQLKPPGAVRQRIKQAGWLYDPVAAVWHLPEDPSHWDNAEALMAELDVIYGVERLVLDIGAGEDTR</sequence>
<dbReference type="RefSeq" id="WP_108783818.1">
    <property type="nucleotide sequence ID" value="NZ_OMKW01000005.1"/>
</dbReference>
<dbReference type="Proteomes" id="UP000244932">
    <property type="component" value="Unassembled WGS sequence"/>
</dbReference>
<evidence type="ECO:0000256" key="1">
    <source>
        <dbReference type="SAM" id="MobiDB-lite"/>
    </source>
</evidence>
<name>A0A2R8AFV9_9RHOB</name>
<gene>
    <name evidence="2" type="ORF">POI8812_03450</name>
</gene>
<proteinExistence type="predicted"/>
<dbReference type="AlphaFoldDB" id="A0A2R8AFV9"/>
<feature type="compositionally biased region" description="Low complexity" evidence="1">
    <location>
        <begin position="85"/>
        <end position="95"/>
    </location>
</feature>
<keyword evidence="3" id="KW-1185">Reference proteome</keyword>